<feature type="repeat" description="PPR" evidence="4">
    <location>
        <begin position="204"/>
        <end position="238"/>
    </location>
</feature>
<dbReference type="InterPro" id="IPR046960">
    <property type="entry name" value="PPR_At4g14850-like_plant"/>
</dbReference>
<comment type="similarity">
    <text evidence="1">Belongs to the PPR family. PCMP-H subfamily.</text>
</comment>
<dbReference type="FunFam" id="1.25.40.10:FF:000031">
    <property type="entry name" value="Pentatricopeptide repeat-containing protein mitochondrial"/>
    <property type="match status" value="1"/>
</dbReference>
<evidence type="ECO:0000259" key="5">
    <source>
        <dbReference type="Pfam" id="PF14432"/>
    </source>
</evidence>
<feature type="repeat" description="PPR" evidence="4">
    <location>
        <begin position="173"/>
        <end position="203"/>
    </location>
</feature>
<dbReference type="Gene3D" id="1.25.40.10">
    <property type="entry name" value="Tetratricopeptide repeat domain"/>
    <property type="match status" value="6"/>
</dbReference>
<dbReference type="InterPro" id="IPR032867">
    <property type="entry name" value="DYW_dom"/>
</dbReference>
<dbReference type="FunFam" id="1.25.40.10:FF:000343">
    <property type="entry name" value="Pentatricopeptide repeat-containing protein At3g58590"/>
    <property type="match status" value="1"/>
</dbReference>
<feature type="repeat" description="PPR" evidence="4">
    <location>
        <begin position="478"/>
        <end position="512"/>
    </location>
</feature>
<comment type="similarity">
    <text evidence="3">Belongs to the PPR family. PCMP-E subfamily.</text>
</comment>
<feature type="repeat" description="PPR" evidence="4">
    <location>
        <begin position="544"/>
        <end position="579"/>
    </location>
</feature>
<dbReference type="InterPro" id="IPR002885">
    <property type="entry name" value="PPR_rpt"/>
</dbReference>
<accession>A0A843WCW5</accession>
<protein>
    <recommendedName>
        <fullName evidence="5">DYW domain-containing protein</fullName>
    </recommendedName>
</protein>
<feature type="repeat" description="PPR" evidence="4">
    <location>
        <begin position="408"/>
        <end position="442"/>
    </location>
</feature>
<dbReference type="InterPro" id="IPR011990">
    <property type="entry name" value="TPR-like_helical_dom_sf"/>
</dbReference>
<evidence type="ECO:0000256" key="4">
    <source>
        <dbReference type="PROSITE-ProRule" id="PRU00708"/>
    </source>
</evidence>
<dbReference type="Pfam" id="PF01535">
    <property type="entry name" value="PPR"/>
    <property type="match status" value="4"/>
</dbReference>
<dbReference type="FunFam" id="1.25.40.10:FF:000280">
    <property type="entry name" value="Pentatricopeptide repeat-containing protein"/>
    <property type="match status" value="1"/>
</dbReference>
<evidence type="ECO:0000256" key="1">
    <source>
        <dbReference type="ARBA" id="ARBA00006643"/>
    </source>
</evidence>
<dbReference type="GO" id="GO:0003723">
    <property type="term" value="F:RNA binding"/>
    <property type="evidence" value="ECO:0007669"/>
    <property type="project" value="InterPro"/>
</dbReference>
<feature type="repeat" description="PPR" evidence="4">
    <location>
        <begin position="377"/>
        <end position="407"/>
    </location>
</feature>
<dbReference type="InterPro" id="IPR046848">
    <property type="entry name" value="E_motif"/>
</dbReference>
<evidence type="ECO:0000256" key="2">
    <source>
        <dbReference type="ARBA" id="ARBA00022737"/>
    </source>
</evidence>
<keyword evidence="7" id="KW-1185">Reference proteome</keyword>
<dbReference type="Pfam" id="PF20431">
    <property type="entry name" value="E_motif"/>
    <property type="match status" value="1"/>
</dbReference>
<feature type="repeat" description="PPR" evidence="4">
    <location>
        <begin position="103"/>
        <end position="137"/>
    </location>
</feature>
<dbReference type="EMBL" id="NMUH01002573">
    <property type="protein sequence ID" value="MQM00830.1"/>
    <property type="molecule type" value="Genomic_DNA"/>
</dbReference>
<feature type="domain" description="DYW" evidence="5">
    <location>
        <begin position="724"/>
        <end position="816"/>
    </location>
</feature>
<dbReference type="Proteomes" id="UP000652761">
    <property type="component" value="Unassembled WGS sequence"/>
</dbReference>
<dbReference type="GO" id="GO:0008270">
    <property type="term" value="F:zinc ion binding"/>
    <property type="evidence" value="ECO:0007669"/>
    <property type="project" value="InterPro"/>
</dbReference>
<dbReference type="Pfam" id="PF14432">
    <property type="entry name" value="DYW_deaminase"/>
    <property type="match status" value="1"/>
</dbReference>
<evidence type="ECO:0000313" key="7">
    <source>
        <dbReference type="Proteomes" id="UP000652761"/>
    </source>
</evidence>
<reference evidence="6" key="1">
    <citation type="submission" date="2017-07" db="EMBL/GenBank/DDBJ databases">
        <title>Taro Niue Genome Assembly and Annotation.</title>
        <authorList>
            <person name="Atibalentja N."/>
            <person name="Keating K."/>
            <person name="Fields C.J."/>
        </authorList>
    </citation>
    <scope>NUCLEOTIDE SEQUENCE</scope>
    <source>
        <strain evidence="6">Niue_2</strain>
        <tissue evidence="6">Leaf</tissue>
    </source>
</reference>
<dbReference type="OrthoDB" id="185373at2759"/>
<dbReference type="GO" id="GO:0009451">
    <property type="term" value="P:RNA modification"/>
    <property type="evidence" value="ECO:0007669"/>
    <property type="project" value="InterPro"/>
</dbReference>
<evidence type="ECO:0000313" key="6">
    <source>
        <dbReference type="EMBL" id="MQM00830.1"/>
    </source>
</evidence>
<dbReference type="AlphaFoldDB" id="A0A843WCW5"/>
<gene>
    <name evidence="6" type="ORF">Taro_033569</name>
</gene>
<dbReference type="FunFam" id="1.25.40.10:FF:000344">
    <property type="entry name" value="Pentatricopeptide repeat-containing protein"/>
    <property type="match status" value="1"/>
</dbReference>
<comment type="caution">
    <text evidence="6">The sequence shown here is derived from an EMBL/GenBank/DDBJ whole genome shotgun (WGS) entry which is preliminary data.</text>
</comment>
<feature type="repeat" description="PPR" evidence="4">
    <location>
        <begin position="306"/>
        <end position="340"/>
    </location>
</feature>
<dbReference type="PROSITE" id="PS51375">
    <property type="entry name" value="PPR"/>
    <property type="match status" value="8"/>
</dbReference>
<evidence type="ECO:0000256" key="3">
    <source>
        <dbReference type="ARBA" id="ARBA00061659"/>
    </source>
</evidence>
<dbReference type="NCBIfam" id="TIGR00756">
    <property type="entry name" value="PPR"/>
    <property type="match status" value="7"/>
</dbReference>
<dbReference type="FunFam" id="1.25.40.10:FF:000725">
    <property type="entry name" value="Pentatricopeptide repeat-containing protein At3g63370, chloroplastic"/>
    <property type="match status" value="1"/>
</dbReference>
<dbReference type="PANTHER" id="PTHR47926:SF536">
    <property type="entry name" value="DYW DOMAIN-CONTAINING PROTEIN"/>
    <property type="match status" value="1"/>
</dbReference>
<sequence length="816" mass="89776">MANPGNPVLWVPENLVFSPARRKTGGDLELLSGVGTCGRLLEACDRSERLGEGGDEDVAQPIVLKNGTDSADPSLLEKLFCQYVSCGKVELARLVFDKMQRPRVFLWNSMIRAYSWNGPFHRAVDLFRRMVNSGVAPNKFTFPFVLKACSGLLVLQCGKEIHSRVMRVGLHADVFVCTALVDMYMKCGRLDESRRLFVKMSHRDIVAWNAMVAGCALHGMHGDAIDFVLDMTRTGVTPNSSTVVAVLPAIGEAKALTHGKSVHAFCVRKGLEKVDVLVGTALLDVYGKCNHIDYAQKIFDAMTVRNEVTWSAIIGAYVSCDHMAKALEAFNQMMLEGHQQPTSPTLASILRACARLTELNGGRQMHGYLLKSGFSSDIMVGNSLLSMYSKCGNAEDAVGLFSKMETRDTVSYGAIISGCLQNGNVQEALHIFRKMQASRTEPDVATMVGVIPACSHLAAVQHGRCSHGHVIVRGLSSDISICNALIDMYAKCGRINDARDIFDRMVKRDVVSWNAIISGYGIHGLGKEALSLFHSLQITGLNPDDVTFICLLSACSHSGLIKEGKELFSAMTKSFNIVPRIEHCICMVDLLGRGGHLDEAQDFIKNMPFASDVCVWGALLSACRLHKNLQLGEEVSRIIQKLGPEGTGNFVLLSNIYSAAGKFDEAAIVRIHQKRKGFKKSPGCSWIEIRGKVHAFIGGDQSHPDSLRIHEILGDLFVEMQKLGYKANTSYVLQNVEEEEKEHLLLYHSEKLAIAFGILSLSGSQPIFVTKNLRVCGDCHNAIKFITTITKREISLRDANRFHHFIDGNCSCGDFW</sequence>
<name>A0A843WCW5_COLES</name>
<keyword evidence="2" id="KW-0677">Repeat</keyword>
<dbReference type="Pfam" id="PF13041">
    <property type="entry name" value="PPR_2"/>
    <property type="match status" value="3"/>
</dbReference>
<organism evidence="6 7">
    <name type="scientific">Colocasia esculenta</name>
    <name type="common">Wild taro</name>
    <name type="synonym">Arum esculentum</name>
    <dbReference type="NCBI Taxonomy" id="4460"/>
    <lineage>
        <taxon>Eukaryota</taxon>
        <taxon>Viridiplantae</taxon>
        <taxon>Streptophyta</taxon>
        <taxon>Embryophyta</taxon>
        <taxon>Tracheophyta</taxon>
        <taxon>Spermatophyta</taxon>
        <taxon>Magnoliopsida</taxon>
        <taxon>Liliopsida</taxon>
        <taxon>Araceae</taxon>
        <taxon>Aroideae</taxon>
        <taxon>Colocasieae</taxon>
        <taxon>Colocasia</taxon>
    </lineage>
</organism>
<proteinExistence type="inferred from homology"/>
<dbReference type="PANTHER" id="PTHR47926">
    <property type="entry name" value="PENTATRICOPEPTIDE REPEAT-CONTAINING PROTEIN"/>
    <property type="match status" value="1"/>
</dbReference>